<evidence type="ECO:0000256" key="1">
    <source>
        <dbReference type="SAM" id="SignalP"/>
    </source>
</evidence>
<dbReference type="Proteomes" id="UP000632154">
    <property type="component" value="Unassembled WGS sequence"/>
</dbReference>
<proteinExistence type="predicted"/>
<keyword evidence="3" id="KW-1185">Reference proteome</keyword>
<accession>A0ABQ3K4V1</accession>
<protein>
    <submittedName>
        <fullName evidence="2">Uncharacterized protein</fullName>
    </submittedName>
</protein>
<dbReference type="EMBL" id="BNAL01000017">
    <property type="protein sequence ID" value="GHG03513.1"/>
    <property type="molecule type" value="Genomic_DNA"/>
</dbReference>
<gene>
    <name evidence="2" type="ORF">GCM10017783_14920</name>
</gene>
<feature type="signal peptide" evidence="1">
    <location>
        <begin position="1"/>
        <end position="20"/>
    </location>
</feature>
<reference evidence="3" key="1">
    <citation type="journal article" date="2019" name="Int. J. Syst. Evol. Microbiol.">
        <title>The Global Catalogue of Microorganisms (GCM) 10K type strain sequencing project: providing services to taxonomists for standard genome sequencing and annotation.</title>
        <authorList>
            <consortium name="The Broad Institute Genomics Platform"/>
            <consortium name="The Broad Institute Genome Sequencing Center for Infectious Disease"/>
            <person name="Wu L."/>
            <person name="Ma J."/>
        </authorList>
    </citation>
    <scope>NUCLEOTIDE SEQUENCE [LARGE SCALE GENOMIC DNA]</scope>
    <source>
        <strain evidence="3">CGMCC 1.18439</strain>
    </source>
</reference>
<keyword evidence="1" id="KW-0732">Signal</keyword>
<sequence>MRKSLLTLFVLPLLTPAALAWSPTLDEATAQKVIDTAFQRPVADAKPTYQTVNLAVENGAFKTPGAVTQFVGPETCLSNWQAEPGNSAAGSRIQSVTASGQADSVYWQAVNAKKAWLNLKASDVLTEQARAARMADNLLRVDVKVSGAATEETRRAYQAGLKSGETMLSPVRQSYVADWKQGADGLWSGTVVYYFDATPAEGQTNLQFDPSGPVSLHFMNEQRECGYSVPLNLGSFI</sequence>
<feature type="chain" id="PRO_5046220392" evidence="1">
    <location>
        <begin position="21"/>
        <end position="237"/>
    </location>
</feature>
<organism evidence="2 3">
    <name type="scientific">Deinococcus piscis</name>
    <dbReference type="NCBI Taxonomy" id="394230"/>
    <lineage>
        <taxon>Bacteria</taxon>
        <taxon>Thermotogati</taxon>
        <taxon>Deinococcota</taxon>
        <taxon>Deinococci</taxon>
        <taxon>Deinococcales</taxon>
        <taxon>Deinococcaceae</taxon>
        <taxon>Deinococcus</taxon>
    </lineage>
</organism>
<evidence type="ECO:0000313" key="3">
    <source>
        <dbReference type="Proteomes" id="UP000632154"/>
    </source>
</evidence>
<dbReference type="RefSeq" id="WP_189643061.1">
    <property type="nucleotide sequence ID" value="NZ_BNAL01000017.1"/>
</dbReference>
<comment type="caution">
    <text evidence="2">The sequence shown here is derived from an EMBL/GenBank/DDBJ whole genome shotgun (WGS) entry which is preliminary data.</text>
</comment>
<evidence type="ECO:0000313" key="2">
    <source>
        <dbReference type="EMBL" id="GHG03513.1"/>
    </source>
</evidence>
<name>A0ABQ3K4V1_9DEIO</name>